<evidence type="ECO:0000313" key="1">
    <source>
        <dbReference type="EMBL" id="NME89471.1"/>
    </source>
</evidence>
<name>A0AB36CKJ4_9CORY</name>
<reference evidence="1 2" key="1">
    <citation type="submission" date="2020-04" db="EMBL/GenBank/DDBJ databases">
        <authorList>
            <person name="Hitch T.C.A."/>
            <person name="Wylensek D."/>
            <person name="Clavel T."/>
        </authorList>
    </citation>
    <scope>NUCLEOTIDE SEQUENCE [LARGE SCALE GENOMIC DNA]</scope>
    <source>
        <strain evidence="1 2">BL-383-APC-3D</strain>
    </source>
</reference>
<proteinExistence type="predicted"/>
<comment type="caution">
    <text evidence="1">The sequence shown here is derived from an EMBL/GenBank/DDBJ whole genome shotgun (WGS) entry which is preliminary data.</text>
</comment>
<dbReference type="EMBL" id="JABAFZ010000006">
    <property type="protein sequence ID" value="NME89471.1"/>
    <property type="molecule type" value="Genomic_DNA"/>
</dbReference>
<sequence>MPFGLVPHVLEPGQEALVESSNTDVSAVPWLCFYDLRGRIWSRDLMGRVRTWYPPGFENESSGELFSSGMGRELPLSEEAEMKLRRMDGGGGLFT</sequence>
<organism evidence="1 2">
    <name type="scientific">Corynebacterium stationis</name>
    <dbReference type="NCBI Taxonomy" id="1705"/>
    <lineage>
        <taxon>Bacteria</taxon>
        <taxon>Bacillati</taxon>
        <taxon>Actinomycetota</taxon>
        <taxon>Actinomycetes</taxon>
        <taxon>Mycobacteriales</taxon>
        <taxon>Corynebacteriaceae</taxon>
        <taxon>Corynebacterium</taxon>
    </lineage>
</organism>
<protein>
    <submittedName>
        <fullName evidence="1">Uncharacterized protein</fullName>
    </submittedName>
</protein>
<dbReference type="Proteomes" id="UP000544551">
    <property type="component" value="Unassembled WGS sequence"/>
</dbReference>
<dbReference type="AlphaFoldDB" id="A0AB36CKJ4"/>
<dbReference type="RefSeq" id="WP_168969754.1">
    <property type="nucleotide sequence ID" value="NZ_JABAFZ010000006.1"/>
</dbReference>
<accession>A0AB36CKJ4</accession>
<gene>
    <name evidence="1" type="ORF">HF853_07290</name>
</gene>
<evidence type="ECO:0000313" key="2">
    <source>
        <dbReference type="Proteomes" id="UP000544551"/>
    </source>
</evidence>